<dbReference type="OrthoDB" id="194358at2759"/>
<feature type="repeat" description="ANK" evidence="3">
    <location>
        <begin position="646"/>
        <end position="678"/>
    </location>
</feature>
<dbReference type="PANTHER" id="PTHR24198">
    <property type="entry name" value="ANKYRIN REPEAT AND PROTEIN KINASE DOMAIN-CONTAINING PROTEIN"/>
    <property type="match status" value="1"/>
</dbReference>
<evidence type="ECO:0000256" key="2">
    <source>
        <dbReference type="ARBA" id="ARBA00023043"/>
    </source>
</evidence>
<sequence length="792" mass="89864">MSNNSNDSSNDTNNTRISIDSSTSKQTNSLITNSEVFKMFNTKEENASFEDYQLIIDCIYKITDQTYKKYLDKISIFKTQSYKLFIFDAITHASQVRPYYTYLYADLWIALHGTTKFGSKQSFLAELLRRKKYVSKITGNVIKNTYKDYTLEQLMHGNEDDSELAKVMMNDDLDKVLEKIQGNFDEKVNKLNLLDASCHYGALRCFKYFMNKEMKITESTLNLLISGGNFEIYEIVKIKRNFSHDHISRSIKYHSNEIAKDLVAQHNAYDFVLYDCVRFQNLDLLKLFYKNSTKNARKDAFMQAAENNDIFAINLLLGEGCEIPEEIVSTQKMNLEIVHLLERNGLDFLKDDKGIIRGVFDGNQEVVEYLIDKGANVNARDDKGCSVLVRSCIFDFHFPIAKKLVEHGANIEEKDENGYTPLLKACSMNLVNTVEFLLSCGADAKQTTKDNETALMIATNKCGEELIDILIKNGLDLNDKDNKSNTAFFHAVKHHNKTVIERLIYHGAKIDEECENGMTPIMISVASIDLLKYFDEKKCDLNHSSFDGLTAVLYAAEHGFTDALRYLMERGANFFAHDNKGKNVIHYAAGNDNSTAIDYLLSIEKLKKLLNEGDVDGNTPIYYCEKEQVVRSLLRSGSDMEHRNSNNDTPLFYSVIEGKDLITKYLLKNGAKTQVRNNQGPLIAAAAFANIKSLVEQCLNDGAFYDDQTEKGNTALMYAAMNDDFQTVQLLGSKGADVKHKNKDGKSAIDFAESSSVIAYLEKRGATYAEENNGEQEMFKEDGYYCTEIEFE</sequence>
<evidence type="ECO:0000259" key="5">
    <source>
        <dbReference type="Pfam" id="PF11929"/>
    </source>
</evidence>
<proteinExistence type="predicted"/>
<evidence type="ECO:0000256" key="4">
    <source>
        <dbReference type="SAM" id="MobiDB-lite"/>
    </source>
</evidence>
<dbReference type="PANTHER" id="PTHR24198:SF165">
    <property type="entry name" value="ANKYRIN REPEAT-CONTAINING PROTEIN-RELATED"/>
    <property type="match status" value="1"/>
</dbReference>
<dbReference type="PROSITE" id="PS50088">
    <property type="entry name" value="ANK_REPEAT"/>
    <property type="match status" value="6"/>
</dbReference>
<reference evidence="6" key="1">
    <citation type="submission" date="2006-10" db="EMBL/GenBank/DDBJ databases">
        <authorList>
            <person name="Amadeo P."/>
            <person name="Zhao Q."/>
            <person name="Wortman J."/>
            <person name="Fraser-Liggett C."/>
            <person name="Carlton J."/>
        </authorList>
    </citation>
    <scope>NUCLEOTIDE SEQUENCE</scope>
    <source>
        <strain evidence="6">G3</strain>
    </source>
</reference>
<name>A2FJ02_TRIV3</name>
<dbReference type="SMART" id="SM00248">
    <property type="entry name" value="ANK"/>
    <property type="match status" value="13"/>
</dbReference>
<feature type="repeat" description="ANK" evidence="3">
    <location>
        <begin position="362"/>
        <end position="382"/>
    </location>
</feature>
<dbReference type="Pfam" id="PF12796">
    <property type="entry name" value="Ank_2"/>
    <property type="match status" value="4"/>
</dbReference>
<feature type="repeat" description="ANK" evidence="3">
    <location>
        <begin position="450"/>
        <end position="482"/>
    </location>
</feature>
<dbReference type="SMR" id="A2FJ02"/>
<dbReference type="KEGG" id="tva:4752861"/>
<keyword evidence="2 3" id="KW-0040">ANK repeat</keyword>
<accession>A2FJ02</accession>
<dbReference type="InterPro" id="IPR036770">
    <property type="entry name" value="Ankyrin_rpt-contain_sf"/>
</dbReference>
<feature type="repeat" description="ANK" evidence="3">
    <location>
        <begin position="547"/>
        <end position="579"/>
    </location>
</feature>
<dbReference type="AlphaFoldDB" id="A2FJ02"/>
<dbReference type="InterPro" id="IPR020683">
    <property type="entry name" value="DUF3447"/>
</dbReference>
<evidence type="ECO:0000313" key="7">
    <source>
        <dbReference type="Proteomes" id="UP000001542"/>
    </source>
</evidence>
<dbReference type="RefSeq" id="XP_001308047.1">
    <property type="nucleotide sequence ID" value="XM_001308046.1"/>
</dbReference>
<dbReference type="SUPFAM" id="SSF48403">
    <property type="entry name" value="Ankyrin repeat"/>
    <property type="match status" value="2"/>
</dbReference>
<dbReference type="Pfam" id="PF11929">
    <property type="entry name" value="DUF3447"/>
    <property type="match status" value="1"/>
</dbReference>
<evidence type="ECO:0000256" key="3">
    <source>
        <dbReference type="PROSITE-ProRule" id="PRU00023"/>
    </source>
</evidence>
<evidence type="ECO:0000313" key="6">
    <source>
        <dbReference type="EMBL" id="EAX95117.1"/>
    </source>
</evidence>
<feature type="repeat" description="ANK" evidence="3">
    <location>
        <begin position="417"/>
        <end position="449"/>
    </location>
</feature>
<dbReference type="PROSITE" id="PS50297">
    <property type="entry name" value="ANK_REP_REGION"/>
    <property type="match status" value="5"/>
</dbReference>
<dbReference type="eggNOG" id="KOG0504">
    <property type="taxonomic scope" value="Eukaryota"/>
</dbReference>
<evidence type="ECO:0000256" key="1">
    <source>
        <dbReference type="ARBA" id="ARBA00022737"/>
    </source>
</evidence>
<gene>
    <name evidence="6" type="ORF">TVAG_033370</name>
</gene>
<dbReference type="EMBL" id="DS113823">
    <property type="protein sequence ID" value="EAX95117.1"/>
    <property type="molecule type" value="Genomic_DNA"/>
</dbReference>
<dbReference type="Pfam" id="PF13637">
    <property type="entry name" value="Ank_4"/>
    <property type="match status" value="1"/>
</dbReference>
<dbReference type="InParanoid" id="A2FJ02"/>
<dbReference type="STRING" id="5722.A2FJ02"/>
<dbReference type="Gene3D" id="1.25.40.20">
    <property type="entry name" value="Ankyrin repeat-containing domain"/>
    <property type="match status" value="3"/>
</dbReference>
<protein>
    <recommendedName>
        <fullName evidence="5">DUF3447 domain-containing protein</fullName>
    </recommendedName>
</protein>
<dbReference type="Proteomes" id="UP000001542">
    <property type="component" value="Unassembled WGS sequence"/>
</dbReference>
<dbReference type="VEuPathDB" id="TrichDB:TVAG_033370"/>
<feature type="repeat" description="ANK" evidence="3">
    <location>
        <begin position="711"/>
        <end position="743"/>
    </location>
</feature>
<dbReference type="VEuPathDB" id="TrichDB:TVAGG3_0611380"/>
<reference evidence="6" key="2">
    <citation type="journal article" date="2007" name="Science">
        <title>Draft genome sequence of the sexually transmitted pathogen Trichomonas vaginalis.</title>
        <authorList>
            <person name="Carlton J.M."/>
            <person name="Hirt R.P."/>
            <person name="Silva J.C."/>
            <person name="Delcher A.L."/>
            <person name="Schatz M."/>
            <person name="Zhao Q."/>
            <person name="Wortman J.R."/>
            <person name="Bidwell S.L."/>
            <person name="Alsmark U.C.M."/>
            <person name="Besteiro S."/>
            <person name="Sicheritz-Ponten T."/>
            <person name="Noel C.J."/>
            <person name="Dacks J.B."/>
            <person name="Foster P.G."/>
            <person name="Simillion C."/>
            <person name="Van de Peer Y."/>
            <person name="Miranda-Saavedra D."/>
            <person name="Barton G.J."/>
            <person name="Westrop G.D."/>
            <person name="Mueller S."/>
            <person name="Dessi D."/>
            <person name="Fiori P.L."/>
            <person name="Ren Q."/>
            <person name="Paulsen I."/>
            <person name="Zhang H."/>
            <person name="Bastida-Corcuera F.D."/>
            <person name="Simoes-Barbosa A."/>
            <person name="Brown M.T."/>
            <person name="Hayes R.D."/>
            <person name="Mukherjee M."/>
            <person name="Okumura C.Y."/>
            <person name="Schneider R."/>
            <person name="Smith A.J."/>
            <person name="Vanacova S."/>
            <person name="Villalvazo M."/>
            <person name="Haas B.J."/>
            <person name="Pertea M."/>
            <person name="Feldblyum T.V."/>
            <person name="Utterback T.R."/>
            <person name="Shu C.L."/>
            <person name="Osoegawa K."/>
            <person name="de Jong P.J."/>
            <person name="Hrdy I."/>
            <person name="Horvathova L."/>
            <person name="Zubacova Z."/>
            <person name="Dolezal P."/>
            <person name="Malik S.B."/>
            <person name="Logsdon J.M. Jr."/>
            <person name="Henze K."/>
            <person name="Gupta A."/>
            <person name="Wang C.C."/>
            <person name="Dunne R.L."/>
            <person name="Upcroft J.A."/>
            <person name="Upcroft P."/>
            <person name="White O."/>
            <person name="Salzberg S.L."/>
            <person name="Tang P."/>
            <person name="Chiu C.-H."/>
            <person name="Lee Y.-S."/>
            <person name="Embley T.M."/>
            <person name="Coombs G.H."/>
            <person name="Mottram J.C."/>
            <person name="Tachezy J."/>
            <person name="Fraser-Liggett C.M."/>
            <person name="Johnson P.J."/>
        </authorList>
    </citation>
    <scope>NUCLEOTIDE SEQUENCE [LARGE SCALE GENOMIC DNA]</scope>
    <source>
        <strain evidence="6">G3</strain>
    </source>
</reference>
<feature type="region of interest" description="Disordered" evidence="4">
    <location>
        <begin position="1"/>
        <end position="21"/>
    </location>
</feature>
<keyword evidence="1" id="KW-0677">Repeat</keyword>
<organism evidence="6 7">
    <name type="scientific">Trichomonas vaginalis (strain ATCC PRA-98 / G3)</name>
    <dbReference type="NCBI Taxonomy" id="412133"/>
    <lineage>
        <taxon>Eukaryota</taxon>
        <taxon>Metamonada</taxon>
        <taxon>Parabasalia</taxon>
        <taxon>Trichomonadida</taxon>
        <taxon>Trichomonadidae</taxon>
        <taxon>Trichomonas</taxon>
    </lineage>
</organism>
<feature type="compositionally biased region" description="Low complexity" evidence="4">
    <location>
        <begin position="1"/>
        <end position="15"/>
    </location>
</feature>
<keyword evidence="7" id="KW-1185">Reference proteome</keyword>
<dbReference type="InterPro" id="IPR002110">
    <property type="entry name" value="Ankyrin_rpt"/>
</dbReference>
<feature type="domain" description="DUF3447" evidence="5">
    <location>
        <begin position="214"/>
        <end position="285"/>
    </location>
</feature>